<dbReference type="SUPFAM" id="SSF55681">
    <property type="entry name" value="Class II aaRS and biotin synthetases"/>
    <property type="match status" value="1"/>
</dbReference>
<keyword evidence="5 7" id="KW-0648">Protein biosynthesis</keyword>
<name>A0A0G1L2F8_9BACT</name>
<dbReference type="SUPFAM" id="SSF50249">
    <property type="entry name" value="Nucleic acid-binding proteins"/>
    <property type="match status" value="1"/>
</dbReference>
<dbReference type="InterPro" id="IPR047090">
    <property type="entry name" value="AspRS_core"/>
</dbReference>
<keyword evidence="7" id="KW-0963">Cytoplasm</keyword>
<dbReference type="EC" id="6.1.1.23" evidence="7"/>
<dbReference type="InterPro" id="IPR004364">
    <property type="entry name" value="Aa-tRNA-synt_II"/>
</dbReference>
<keyword evidence="2 7" id="KW-0436">Ligase</keyword>
<dbReference type="InterPro" id="IPR045864">
    <property type="entry name" value="aa-tRNA-synth_II/BPL/LPL"/>
</dbReference>
<proteinExistence type="inferred from homology"/>
<evidence type="ECO:0000256" key="6">
    <source>
        <dbReference type="ARBA" id="ARBA00023146"/>
    </source>
</evidence>
<comment type="subcellular location">
    <subcellularLocation>
        <location evidence="7">Cytoplasm</location>
    </subcellularLocation>
</comment>
<dbReference type="InterPro" id="IPR004115">
    <property type="entry name" value="GAD-like_sf"/>
</dbReference>
<dbReference type="NCBIfam" id="NF001750">
    <property type="entry name" value="PRK00476.1"/>
    <property type="match status" value="1"/>
</dbReference>
<keyword evidence="6 7" id="KW-0030">Aminoacyl-tRNA synthetase</keyword>
<dbReference type="GO" id="GO:0050560">
    <property type="term" value="F:aspartate-tRNA(Asn) ligase activity"/>
    <property type="evidence" value="ECO:0007669"/>
    <property type="project" value="UniProtKB-EC"/>
</dbReference>
<dbReference type="Gene3D" id="3.30.1360.30">
    <property type="entry name" value="GAD-like domain"/>
    <property type="match status" value="1"/>
</dbReference>
<evidence type="ECO:0000256" key="5">
    <source>
        <dbReference type="ARBA" id="ARBA00022917"/>
    </source>
</evidence>
<dbReference type="GO" id="GO:0006422">
    <property type="term" value="P:aspartyl-tRNA aminoacylation"/>
    <property type="evidence" value="ECO:0007669"/>
    <property type="project" value="UniProtKB-UniRule"/>
</dbReference>
<evidence type="ECO:0000256" key="7">
    <source>
        <dbReference type="HAMAP-Rule" id="MF_00044"/>
    </source>
</evidence>
<dbReference type="PANTHER" id="PTHR22594">
    <property type="entry name" value="ASPARTYL/LYSYL-TRNA SYNTHETASE"/>
    <property type="match status" value="1"/>
</dbReference>
<dbReference type="NCBIfam" id="TIGR00459">
    <property type="entry name" value="aspS_bact"/>
    <property type="match status" value="1"/>
</dbReference>
<dbReference type="InterPro" id="IPR006195">
    <property type="entry name" value="aa-tRNA-synth_II"/>
</dbReference>
<dbReference type="InterPro" id="IPR047089">
    <property type="entry name" value="Asp-tRNA-ligase_1_N"/>
</dbReference>
<dbReference type="EMBL" id="LCIT01000009">
    <property type="protein sequence ID" value="KKT62797.1"/>
    <property type="molecule type" value="Genomic_DNA"/>
</dbReference>
<feature type="binding site" evidence="7">
    <location>
        <position position="380"/>
    </location>
    <ligand>
        <name>L-aspartate</name>
        <dbReference type="ChEBI" id="CHEBI:29991"/>
    </ligand>
</feature>
<dbReference type="Proteomes" id="UP000033945">
    <property type="component" value="Unassembled WGS sequence"/>
</dbReference>
<dbReference type="CDD" id="cd04317">
    <property type="entry name" value="EcAspRS_like_N"/>
    <property type="match status" value="1"/>
</dbReference>
<dbReference type="HAMAP" id="MF_00044">
    <property type="entry name" value="Asp_tRNA_synth_type1"/>
    <property type="match status" value="1"/>
</dbReference>
<dbReference type="GO" id="GO:0005737">
    <property type="term" value="C:cytoplasm"/>
    <property type="evidence" value="ECO:0007669"/>
    <property type="project" value="UniProtKB-SubCell"/>
</dbReference>
<dbReference type="Gene3D" id="3.30.930.10">
    <property type="entry name" value="Bira Bifunctional Protein, Domain 2"/>
    <property type="match status" value="2"/>
</dbReference>
<dbReference type="InterPro" id="IPR004365">
    <property type="entry name" value="NA-bd_OB_tRNA"/>
</dbReference>
<dbReference type="GO" id="GO:0004815">
    <property type="term" value="F:aspartate-tRNA ligase activity"/>
    <property type="evidence" value="ECO:0007669"/>
    <property type="project" value="UniProtKB-UniRule"/>
</dbReference>
<feature type="site" description="Important for tRNA non-discrimination" evidence="7">
    <location>
        <position position="83"/>
    </location>
</feature>
<dbReference type="GO" id="GO:0005524">
    <property type="term" value="F:ATP binding"/>
    <property type="evidence" value="ECO:0007669"/>
    <property type="project" value="UniProtKB-UniRule"/>
</dbReference>
<evidence type="ECO:0000313" key="10">
    <source>
        <dbReference type="Proteomes" id="UP000033945"/>
    </source>
</evidence>
<dbReference type="InterPro" id="IPR004524">
    <property type="entry name" value="Asp-tRNA-ligase_1"/>
</dbReference>
<dbReference type="AlphaFoldDB" id="A0A0G1L2F8"/>
<reference evidence="9 10" key="1">
    <citation type="journal article" date="2015" name="Nature">
        <title>rRNA introns, odd ribosomes, and small enigmatic genomes across a large radiation of phyla.</title>
        <authorList>
            <person name="Brown C.T."/>
            <person name="Hug L.A."/>
            <person name="Thomas B.C."/>
            <person name="Sharon I."/>
            <person name="Castelle C.J."/>
            <person name="Singh A."/>
            <person name="Wilkins M.J."/>
            <person name="Williams K.H."/>
            <person name="Banfield J.F."/>
        </authorList>
    </citation>
    <scope>NUCLEOTIDE SEQUENCE [LARGE SCALE GENOMIC DNA]</scope>
</reference>
<dbReference type="PROSITE" id="PS50862">
    <property type="entry name" value="AA_TRNA_LIGASE_II"/>
    <property type="match status" value="1"/>
</dbReference>
<feature type="binding site" evidence="7">
    <location>
        <begin position="425"/>
        <end position="428"/>
    </location>
    <ligand>
        <name>ATP</name>
        <dbReference type="ChEBI" id="CHEBI:30616"/>
    </ligand>
</feature>
<keyword evidence="4 7" id="KW-0067">ATP-binding</keyword>
<feature type="binding site" evidence="7">
    <location>
        <position position="337"/>
    </location>
    <ligand>
        <name>L-aspartate</name>
        <dbReference type="ChEBI" id="CHEBI:29991"/>
    </ligand>
</feature>
<comment type="similarity">
    <text evidence="1 7">Belongs to the class-II aminoacyl-tRNA synthetase family. Type 1 subfamily.</text>
</comment>
<dbReference type="PANTHER" id="PTHR22594:SF5">
    <property type="entry name" value="ASPARTATE--TRNA LIGASE, MITOCHONDRIAL"/>
    <property type="match status" value="1"/>
</dbReference>
<feature type="domain" description="Aminoacyl-transfer RNA synthetases class-II family profile" evidence="8">
    <location>
        <begin position="146"/>
        <end position="446"/>
    </location>
</feature>
<organism evidence="9 10">
    <name type="scientific">Candidatus Giovannonibacteria bacterium GW2011_GWA2_44_26</name>
    <dbReference type="NCBI Taxonomy" id="1618648"/>
    <lineage>
        <taxon>Bacteria</taxon>
        <taxon>Candidatus Giovannoniibacteriota</taxon>
    </lineage>
</organism>
<evidence type="ECO:0000259" key="8">
    <source>
        <dbReference type="PROSITE" id="PS50862"/>
    </source>
</evidence>
<protein>
    <recommendedName>
        <fullName evidence="7">Aspartate--tRNA(Asp/Asn) ligase</fullName>
        <ecNumber evidence="7">6.1.1.23</ecNumber>
    </recommendedName>
    <alternativeName>
        <fullName evidence="7">Aspartyl-tRNA synthetase</fullName>
        <shortName evidence="7">AspRS</shortName>
    </alternativeName>
    <alternativeName>
        <fullName evidence="7">Non-discriminating aspartyl-tRNA synthetase</fullName>
        <shortName evidence="7">ND-AspRS</shortName>
    </alternativeName>
</protein>
<feature type="binding site" evidence="7">
    <location>
        <position position="222"/>
    </location>
    <ligand>
        <name>L-aspartate</name>
        <dbReference type="ChEBI" id="CHEBI:29991"/>
    </ligand>
</feature>
<evidence type="ECO:0000256" key="3">
    <source>
        <dbReference type="ARBA" id="ARBA00022741"/>
    </source>
</evidence>
<dbReference type="CDD" id="cd00777">
    <property type="entry name" value="AspRS_core"/>
    <property type="match status" value="1"/>
</dbReference>
<feature type="binding site" evidence="7">
    <location>
        <position position="373"/>
    </location>
    <ligand>
        <name>ATP</name>
        <dbReference type="ChEBI" id="CHEBI:30616"/>
    </ligand>
</feature>
<comment type="function">
    <text evidence="7">Aspartyl-tRNA synthetase with relaxed tRNA specificity since it is able to aspartylate not only its cognate tRNA(Asp) but also tRNA(Asn). Reaction proceeds in two steps: L-aspartate is first activated by ATP to form Asp-AMP and then transferred to the acceptor end of tRNA(Asp/Asn).</text>
</comment>
<feature type="site" description="Important for tRNA non-discrimination" evidence="7">
    <location>
        <position position="32"/>
    </location>
</feature>
<comment type="caution">
    <text evidence="9">The sequence shown here is derived from an EMBL/GenBank/DDBJ whole genome shotgun (WGS) entry which is preliminary data.</text>
</comment>
<gene>
    <name evidence="7" type="primary">aspS</name>
    <name evidence="9" type="ORF">UW55_C0009G0028</name>
</gene>
<sequence length="480" mass="55370">MLTNMRTLTKDTVNKIGESVNLMGWVETRRDHGKLIFIDLRDRWGIVQVVFNPKNGELLKSADRLRPEWVVKIEGVVKERPKGMQNSEIPTGNVEIEAVGLEILAEAKTPPFDIAGDGHEIGEESRLKYRYLDLRRSRLLKNLASRDKIISFARNYLREKDFIEIETPILTKSTPEGARDYIVPSRLHAGQFYALPQSPQQYKQLLMVAGVERYFQIARCFRDEDTRGDRQPEFTQLDLEMSFAEEEDILNLVEDLFIKMVQDIFPEKKITQTPFPRISYKEATEKYGTDKPDLRKNKDDKNELAFAFVVNFPMFEWKKTDPSTSSGQRKGRWDAVHHPFTKIRSADWRTEITKENADNLMAHQYDFVLNGYEIAGGSIREHNPKILETVFEIMGNKKEDIRKQFSHLLEAFEYGVPPHGGIAPGIDRIAMILAGEPNIREVIAFPKTGDGRDLMMDSPSEISTDQLKELHIKIEKQKEK</sequence>
<feature type="binding site" evidence="7">
    <location>
        <position position="231"/>
    </location>
    <ligand>
        <name>ATP</name>
        <dbReference type="ChEBI" id="CHEBI:30616"/>
    </ligand>
</feature>
<feature type="binding site" evidence="7">
    <location>
        <begin position="222"/>
        <end position="224"/>
    </location>
    <ligand>
        <name>ATP</name>
        <dbReference type="ChEBI" id="CHEBI:30616"/>
    </ligand>
</feature>
<accession>A0A0G1L2F8</accession>
<dbReference type="Gene3D" id="2.40.50.140">
    <property type="entry name" value="Nucleic acid-binding proteins"/>
    <property type="match status" value="1"/>
</dbReference>
<comment type="subunit">
    <text evidence="7">Homodimer.</text>
</comment>
<evidence type="ECO:0000313" key="9">
    <source>
        <dbReference type="EMBL" id="KKT62797.1"/>
    </source>
</evidence>
<evidence type="ECO:0000256" key="4">
    <source>
        <dbReference type="ARBA" id="ARBA00022840"/>
    </source>
</evidence>
<dbReference type="Pfam" id="PF01336">
    <property type="entry name" value="tRNA_anti-codon"/>
    <property type="match status" value="1"/>
</dbReference>
<comment type="catalytic activity">
    <reaction evidence="7">
        <text>tRNA(Asx) + L-aspartate + ATP = L-aspartyl-tRNA(Asx) + AMP + diphosphate</text>
        <dbReference type="Rhea" id="RHEA:18349"/>
        <dbReference type="Rhea" id="RHEA-COMP:9710"/>
        <dbReference type="Rhea" id="RHEA-COMP:9711"/>
        <dbReference type="ChEBI" id="CHEBI:29991"/>
        <dbReference type="ChEBI" id="CHEBI:30616"/>
        <dbReference type="ChEBI" id="CHEBI:33019"/>
        <dbReference type="ChEBI" id="CHEBI:78442"/>
        <dbReference type="ChEBI" id="CHEBI:78516"/>
        <dbReference type="ChEBI" id="CHEBI:456215"/>
        <dbReference type="EC" id="6.1.1.23"/>
    </reaction>
</comment>
<dbReference type="InterPro" id="IPR002312">
    <property type="entry name" value="Asp/Asn-tRNA-synth_IIb"/>
</dbReference>
<dbReference type="Pfam" id="PF00152">
    <property type="entry name" value="tRNA-synt_2"/>
    <property type="match status" value="1"/>
</dbReference>
<evidence type="ECO:0000256" key="1">
    <source>
        <dbReference type="ARBA" id="ARBA00006303"/>
    </source>
</evidence>
<feature type="region of interest" description="Aspartate" evidence="7">
    <location>
        <begin position="200"/>
        <end position="203"/>
    </location>
</feature>
<dbReference type="GO" id="GO:0003676">
    <property type="term" value="F:nucleic acid binding"/>
    <property type="evidence" value="ECO:0007669"/>
    <property type="project" value="InterPro"/>
</dbReference>
<dbReference type="InterPro" id="IPR012340">
    <property type="entry name" value="NA-bd_OB-fold"/>
</dbReference>
<feature type="binding site" evidence="7">
    <location>
        <position position="176"/>
    </location>
    <ligand>
        <name>L-aspartate</name>
        <dbReference type="ChEBI" id="CHEBI:29991"/>
    </ligand>
</feature>
<evidence type="ECO:0000256" key="2">
    <source>
        <dbReference type="ARBA" id="ARBA00022598"/>
    </source>
</evidence>
<dbReference type="PATRIC" id="fig|1618648.3.peg.628"/>
<dbReference type="PRINTS" id="PR01042">
    <property type="entry name" value="TRNASYNTHASP"/>
</dbReference>
<keyword evidence="3 7" id="KW-0547">Nucleotide-binding</keyword>